<accession>A0A5B0PYB7</accession>
<reference evidence="3 4" key="1">
    <citation type="submission" date="2019-05" db="EMBL/GenBank/DDBJ databases">
        <title>Emergence of the Ug99 lineage of the wheat stem rust pathogen through somatic hybridization.</title>
        <authorList>
            <person name="Li F."/>
            <person name="Upadhyaya N.M."/>
            <person name="Sperschneider J."/>
            <person name="Matny O."/>
            <person name="Nguyen-Phuc H."/>
            <person name="Mago R."/>
            <person name="Raley C."/>
            <person name="Miller M.E."/>
            <person name="Silverstein K.A.T."/>
            <person name="Henningsen E."/>
            <person name="Hirsch C.D."/>
            <person name="Visser B."/>
            <person name="Pretorius Z.A."/>
            <person name="Steffenson B.J."/>
            <person name="Schwessinger B."/>
            <person name="Dodds P.N."/>
            <person name="Figueroa M."/>
        </authorList>
    </citation>
    <scope>NUCLEOTIDE SEQUENCE [LARGE SCALE GENOMIC DNA]</scope>
    <source>
        <strain evidence="1">21-0</strain>
        <strain evidence="2 4">Ug99</strain>
    </source>
</reference>
<proteinExistence type="predicted"/>
<evidence type="ECO:0000313" key="1">
    <source>
        <dbReference type="EMBL" id="KAA1105918.1"/>
    </source>
</evidence>
<dbReference type="AlphaFoldDB" id="A0A5B0PYB7"/>
<evidence type="ECO:0000313" key="4">
    <source>
        <dbReference type="Proteomes" id="UP000325313"/>
    </source>
</evidence>
<evidence type="ECO:0000313" key="2">
    <source>
        <dbReference type="EMBL" id="KAA1121008.1"/>
    </source>
</evidence>
<dbReference type="EMBL" id="VSWC01000040">
    <property type="protein sequence ID" value="KAA1105918.1"/>
    <property type="molecule type" value="Genomic_DNA"/>
</dbReference>
<keyword evidence="3" id="KW-1185">Reference proteome</keyword>
<name>A0A5B0PYB7_PUCGR</name>
<dbReference type="Proteomes" id="UP000324748">
    <property type="component" value="Unassembled WGS sequence"/>
</dbReference>
<sequence>MKISDEGVRQIIEDFSILEDESFAARFLANQGDEWRLKWLQEHAKLKQAELDEKAKLKGKAVLEIM</sequence>
<dbReference type="EMBL" id="VDEP01000240">
    <property type="protein sequence ID" value="KAA1121008.1"/>
    <property type="molecule type" value="Genomic_DNA"/>
</dbReference>
<protein>
    <submittedName>
        <fullName evidence="1">Uncharacterized protein</fullName>
    </submittedName>
</protein>
<comment type="caution">
    <text evidence="1">The sequence shown here is derived from an EMBL/GenBank/DDBJ whole genome shotgun (WGS) entry which is preliminary data.</text>
</comment>
<dbReference type="Proteomes" id="UP000325313">
    <property type="component" value="Unassembled WGS sequence"/>
</dbReference>
<evidence type="ECO:0000313" key="3">
    <source>
        <dbReference type="Proteomes" id="UP000324748"/>
    </source>
</evidence>
<organism evidence="1 3">
    <name type="scientific">Puccinia graminis f. sp. tritici</name>
    <dbReference type="NCBI Taxonomy" id="56615"/>
    <lineage>
        <taxon>Eukaryota</taxon>
        <taxon>Fungi</taxon>
        <taxon>Dikarya</taxon>
        <taxon>Basidiomycota</taxon>
        <taxon>Pucciniomycotina</taxon>
        <taxon>Pucciniomycetes</taxon>
        <taxon>Pucciniales</taxon>
        <taxon>Pucciniaceae</taxon>
        <taxon>Puccinia</taxon>
    </lineage>
</organism>
<gene>
    <name evidence="1" type="ORF">PGT21_024130</name>
    <name evidence="2" type="ORF">PGTUg99_026241</name>
</gene>